<accession>A0A0M3IS47</accession>
<name>A0A0M3IS47_ASCLU</name>
<evidence type="ECO:0000313" key="2">
    <source>
        <dbReference type="WBParaSite" id="ALUE_0002157501-mRNA-1"/>
    </source>
</evidence>
<dbReference type="WBParaSite" id="ALUE_0002157501-mRNA-1">
    <property type="protein sequence ID" value="ALUE_0002157501-mRNA-1"/>
    <property type="gene ID" value="ALUE_0002157501"/>
</dbReference>
<dbReference type="Proteomes" id="UP000036681">
    <property type="component" value="Unplaced"/>
</dbReference>
<dbReference type="AlphaFoldDB" id="A0A0M3IS47"/>
<proteinExistence type="predicted"/>
<sequence length="81" mass="9682">MPTSKFCFPKFKVAKNLFHLNSSTFFLLNRLFPHARPDHLRNIQQSRHALPKPISLFTNICSIMHRNVERLQRTAMYSRKR</sequence>
<protein>
    <submittedName>
        <fullName evidence="2">Ovule protein</fullName>
    </submittedName>
</protein>
<organism evidence="1 2">
    <name type="scientific">Ascaris lumbricoides</name>
    <name type="common">Giant roundworm</name>
    <dbReference type="NCBI Taxonomy" id="6252"/>
    <lineage>
        <taxon>Eukaryota</taxon>
        <taxon>Metazoa</taxon>
        <taxon>Ecdysozoa</taxon>
        <taxon>Nematoda</taxon>
        <taxon>Chromadorea</taxon>
        <taxon>Rhabditida</taxon>
        <taxon>Spirurina</taxon>
        <taxon>Ascaridomorpha</taxon>
        <taxon>Ascaridoidea</taxon>
        <taxon>Ascarididae</taxon>
        <taxon>Ascaris</taxon>
    </lineage>
</organism>
<evidence type="ECO:0000313" key="1">
    <source>
        <dbReference type="Proteomes" id="UP000036681"/>
    </source>
</evidence>
<keyword evidence="1" id="KW-1185">Reference proteome</keyword>
<reference evidence="2" key="1">
    <citation type="submission" date="2017-02" db="UniProtKB">
        <authorList>
            <consortium name="WormBaseParasite"/>
        </authorList>
    </citation>
    <scope>IDENTIFICATION</scope>
</reference>